<feature type="domain" description="VOC" evidence="2">
    <location>
        <begin position="4"/>
        <end position="147"/>
    </location>
</feature>
<organism evidence="3 4">
    <name type="scientific">Candidatus Solincola sediminis</name>
    <dbReference type="NCBI Taxonomy" id="1797199"/>
    <lineage>
        <taxon>Bacteria</taxon>
        <taxon>Bacillati</taxon>
        <taxon>Actinomycetota</taxon>
        <taxon>Candidatus Geothermincolia</taxon>
        <taxon>Candidatus Geothermincolales</taxon>
        <taxon>Candidatus Geothermincolaceae</taxon>
        <taxon>Candidatus Solincola</taxon>
    </lineage>
</organism>
<dbReference type="PROSITE" id="PS00934">
    <property type="entry name" value="GLYOXALASE_I_1"/>
    <property type="match status" value="1"/>
</dbReference>
<evidence type="ECO:0000256" key="1">
    <source>
        <dbReference type="ARBA" id="ARBA00022723"/>
    </source>
</evidence>
<name>A0A1F2WK96_9ACTN</name>
<dbReference type="PANTHER" id="PTHR43048:SF3">
    <property type="entry name" value="METHYLMALONYL-COA EPIMERASE, MITOCHONDRIAL"/>
    <property type="match status" value="1"/>
</dbReference>
<evidence type="ECO:0000259" key="2">
    <source>
        <dbReference type="PROSITE" id="PS51819"/>
    </source>
</evidence>
<protein>
    <recommendedName>
        <fullName evidence="2">VOC domain-containing protein</fullName>
    </recommendedName>
</protein>
<dbReference type="Pfam" id="PF00903">
    <property type="entry name" value="Glyoxalase"/>
    <property type="match status" value="1"/>
</dbReference>
<evidence type="ECO:0000313" key="3">
    <source>
        <dbReference type="EMBL" id="OFW57278.1"/>
    </source>
</evidence>
<dbReference type="Proteomes" id="UP000177876">
    <property type="component" value="Unassembled WGS sequence"/>
</dbReference>
<gene>
    <name evidence="3" type="ORF">A2Y75_07560</name>
</gene>
<feature type="domain" description="VOC" evidence="2">
    <location>
        <begin position="157"/>
        <end position="295"/>
    </location>
</feature>
<dbReference type="GO" id="GO:0004493">
    <property type="term" value="F:methylmalonyl-CoA epimerase activity"/>
    <property type="evidence" value="ECO:0007669"/>
    <property type="project" value="TreeGrafter"/>
</dbReference>
<dbReference type="STRING" id="1797197.A2Y75_07560"/>
<dbReference type="InterPro" id="IPR004360">
    <property type="entry name" value="Glyas_Fos-R_dOase_dom"/>
</dbReference>
<proteinExistence type="predicted"/>
<dbReference type="EMBL" id="MELK01000035">
    <property type="protein sequence ID" value="OFW57278.1"/>
    <property type="molecule type" value="Genomic_DNA"/>
</dbReference>
<dbReference type="GO" id="GO:0046491">
    <property type="term" value="P:L-methylmalonyl-CoA metabolic process"/>
    <property type="evidence" value="ECO:0007669"/>
    <property type="project" value="TreeGrafter"/>
</dbReference>
<accession>A0A1F2WK96</accession>
<dbReference type="InterPro" id="IPR029068">
    <property type="entry name" value="Glyas_Bleomycin-R_OHBP_Dase"/>
</dbReference>
<dbReference type="InterPro" id="IPR018146">
    <property type="entry name" value="Glyoxalase_1_CS"/>
</dbReference>
<dbReference type="InterPro" id="IPR051785">
    <property type="entry name" value="MMCE/EMCE_epimerase"/>
</dbReference>
<dbReference type="PANTHER" id="PTHR43048">
    <property type="entry name" value="METHYLMALONYL-COA EPIMERASE"/>
    <property type="match status" value="1"/>
</dbReference>
<evidence type="ECO:0000313" key="4">
    <source>
        <dbReference type="Proteomes" id="UP000177876"/>
    </source>
</evidence>
<reference evidence="3 4" key="1">
    <citation type="journal article" date="2016" name="Nat. Commun.">
        <title>Thousands of microbial genomes shed light on interconnected biogeochemical processes in an aquifer system.</title>
        <authorList>
            <person name="Anantharaman K."/>
            <person name="Brown C.T."/>
            <person name="Hug L.A."/>
            <person name="Sharon I."/>
            <person name="Castelle C.J."/>
            <person name="Probst A.J."/>
            <person name="Thomas B.C."/>
            <person name="Singh A."/>
            <person name="Wilkins M.J."/>
            <person name="Karaoz U."/>
            <person name="Brodie E.L."/>
            <person name="Williams K.H."/>
            <person name="Hubbard S.S."/>
            <person name="Banfield J.F."/>
        </authorList>
    </citation>
    <scope>NUCLEOTIDE SEQUENCE [LARGE SCALE GENOMIC DNA]</scope>
</reference>
<dbReference type="InterPro" id="IPR037523">
    <property type="entry name" value="VOC_core"/>
</dbReference>
<dbReference type="GO" id="GO:0046872">
    <property type="term" value="F:metal ion binding"/>
    <property type="evidence" value="ECO:0007669"/>
    <property type="project" value="UniProtKB-KW"/>
</dbReference>
<dbReference type="AlphaFoldDB" id="A0A1F2WK96"/>
<dbReference type="PROSITE" id="PS51819">
    <property type="entry name" value="VOC"/>
    <property type="match status" value="2"/>
</dbReference>
<dbReference type="GO" id="GO:0004462">
    <property type="term" value="F:lactoylglutathione lyase activity"/>
    <property type="evidence" value="ECO:0007669"/>
    <property type="project" value="InterPro"/>
</dbReference>
<comment type="caution">
    <text evidence="3">The sequence shown here is derived from an EMBL/GenBank/DDBJ whole genome shotgun (WGS) entry which is preliminary data.</text>
</comment>
<sequence>MISAFQSITIGVKDVEHSAGFYREFLGFSDVLDDSTDYLEELEPVIGALIQARKVTLRDKISGSVLHIVEHISTKPLPPLAPIEWGDTGYLELGLRAFHLEQLYLDLKSRGVDFITPVRSIDASSGRRGLYTYLRDPDGLLLQLVEIQGGERPRVAGIGHVGVGVGDMKKAQNFYADLLGLEETVYEFKGRFPELDEVTGGKDMEVALVARDMAALSPTIKLIHTPGYKGKPILEARRWGDIGIAEIALLVEDLNVVINRLIAGGVELMNPPAKIRDSSIYLSTPEEAVLKLVEEAEQTPSAIPPKTLKRALNRFKESARTMRTSKQEP</sequence>
<dbReference type="Gene3D" id="3.10.180.10">
    <property type="entry name" value="2,3-Dihydroxybiphenyl 1,2-Dioxygenase, domain 1"/>
    <property type="match status" value="2"/>
</dbReference>
<dbReference type="SUPFAM" id="SSF54593">
    <property type="entry name" value="Glyoxalase/Bleomycin resistance protein/Dihydroxybiphenyl dioxygenase"/>
    <property type="match status" value="2"/>
</dbReference>
<keyword evidence="1" id="KW-0479">Metal-binding</keyword>